<evidence type="ECO:0000313" key="2">
    <source>
        <dbReference type="Proteomes" id="UP000002624"/>
    </source>
</evidence>
<organism evidence="1 2">
    <name type="scientific">Ajellomyces capsulatus (strain H143)</name>
    <name type="common">Darling's disease fungus</name>
    <name type="synonym">Histoplasma capsulatum</name>
    <dbReference type="NCBI Taxonomy" id="544712"/>
    <lineage>
        <taxon>Eukaryota</taxon>
        <taxon>Fungi</taxon>
        <taxon>Dikarya</taxon>
        <taxon>Ascomycota</taxon>
        <taxon>Pezizomycotina</taxon>
        <taxon>Eurotiomycetes</taxon>
        <taxon>Eurotiomycetidae</taxon>
        <taxon>Onygenales</taxon>
        <taxon>Ajellomycetaceae</taxon>
        <taxon>Histoplasma</taxon>
    </lineage>
</organism>
<accession>C6HRF4</accession>
<reference evidence="2" key="1">
    <citation type="submission" date="2009-05" db="EMBL/GenBank/DDBJ databases">
        <title>The genome sequence of Ajellomyces capsulatus strain H143.</title>
        <authorList>
            <person name="Champion M."/>
            <person name="Cuomo C.A."/>
            <person name="Ma L.-J."/>
            <person name="Henn M.R."/>
            <person name="Sil A."/>
            <person name="Goldman B."/>
            <person name="Young S.K."/>
            <person name="Kodira C.D."/>
            <person name="Zeng Q."/>
            <person name="Koehrsen M."/>
            <person name="Alvarado L."/>
            <person name="Berlin A.M."/>
            <person name="Borenstein D."/>
            <person name="Chen Z."/>
            <person name="Engels R."/>
            <person name="Freedman E."/>
            <person name="Gellesch M."/>
            <person name="Goldberg J."/>
            <person name="Griggs A."/>
            <person name="Gujja S."/>
            <person name="Heiman D.I."/>
            <person name="Hepburn T.A."/>
            <person name="Howarth C."/>
            <person name="Jen D."/>
            <person name="Larson L."/>
            <person name="Lewis B."/>
            <person name="Mehta T."/>
            <person name="Park D."/>
            <person name="Pearson M."/>
            <person name="Roberts A."/>
            <person name="Saif S."/>
            <person name="Shea T.D."/>
            <person name="Shenoy N."/>
            <person name="Sisk P."/>
            <person name="Stolte C."/>
            <person name="Sykes S."/>
            <person name="Walk T."/>
            <person name="White J."/>
            <person name="Yandava C."/>
            <person name="Klein B."/>
            <person name="McEwen J.G."/>
            <person name="Puccia R."/>
            <person name="Goldman G.H."/>
            <person name="Felipe M.S."/>
            <person name="Nino-Vega G."/>
            <person name="San-Blas G."/>
            <person name="Taylor J.W."/>
            <person name="Mendoza L."/>
            <person name="Galagan J.E."/>
            <person name="Nusbaum C."/>
            <person name="Birren B.W."/>
        </authorList>
    </citation>
    <scope>NUCLEOTIDE SEQUENCE [LARGE SCALE GENOMIC DNA]</scope>
    <source>
        <strain evidence="2">H143</strain>
    </source>
</reference>
<protein>
    <submittedName>
        <fullName evidence="1">Uncharacterized protein</fullName>
    </submittedName>
</protein>
<dbReference type="HOGENOM" id="CLU_2145101_0_0_1"/>
<dbReference type="Proteomes" id="UP000002624">
    <property type="component" value="Unassembled WGS sequence"/>
</dbReference>
<name>C6HRF4_AJECH</name>
<gene>
    <name evidence="1" type="ORF">HCDG_08539</name>
</gene>
<dbReference type="AlphaFoldDB" id="C6HRF4"/>
<dbReference type="EMBL" id="GG692436">
    <property type="protein sequence ID" value="EER37088.1"/>
    <property type="molecule type" value="Genomic_DNA"/>
</dbReference>
<sequence length="112" mass="12754">MSLNWGETGRASGAVFGEQDGDGVRRLVNHEPWRGLARFFEQRLQTTAYSDATRTRREAKEDSAEWEIHDEVQVPMRSAESPTLSAWRDPPFSHCACAHWPPQIPHPPDQSK</sequence>
<dbReference type="VEuPathDB" id="FungiDB:HCDG_08539"/>
<proteinExistence type="predicted"/>
<evidence type="ECO:0000313" key="1">
    <source>
        <dbReference type="EMBL" id="EER37088.1"/>
    </source>
</evidence>